<accession>A0A8H3ING0</accession>
<keyword evidence="2" id="KW-1185">Reference proteome</keyword>
<comment type="caution">
    <text evidence="1">The sequence shown here is derived from an EMBL/GenBank/DDBJ whole genome shotgun (WGS) entry which is preliminary data.</text>
</comment>
<sequence>MSSRPKYCYPVTITESSRFRPDPDDQDTFLPLYKTKHIEELVFSRDLANALAKEYFIRQHGESDWDSNENDFGYPTARARKWGIWVPSDTTKCTISEVERCCRIEVILGSGTDRTEFLVEVLRKEISDANGPLARHHADDNL</sequence>
<evidence type="ECO:0000313" key="1">
    <source>
        <dbReference type="EMBL" id="CAF9925538.1"/>
    </source>
</evidence>
<dbReference type="Proteomes" id="UP000664534">
    <property type="component" value="Unassembled WGS sequence"/>
</dbReference>
<dbReference type="AlphaFoldDB" id="A0A8H3ING0"/>
<gene>
    <name evidence="1" type="ORF">IMSHALPRED_006704</name>
</gene>
<dbReference type="OrthoDB" id="5360324at2759"/>
<reference evidence="1" key="1">
    <citation type="submission" date="2021-03" db="EMBL/GenBank/DDBJ databases">
        <authorList>
            <person name="Tagirdzhanova G."/>
        </authorList>
    </citation>
    <scope>NUCLEOTIDE SEQUENCE</scope>
</reference>
<name>A0A8H3ING0_9LECA</name>
<organism evidence="1 2">
    <name type="scientific">Imshaugia aleurites</name>
    <dbReference type="NCBI Taxonomy" id="172621"/>
    <lineage>
        <taxon>Eukaryota</taxon>
        <taxon>Fungi</taxon>
        <taxon>Dikarya</taxon>
        <taxon>Ascomycota</taxon>
        <taxon>Pezizomycotina</taxon>
        <taxon>Lecanoromycetes</taxon>
        <taxon>OSLEUM clade</taxon>
        <taxon>Lecanoromycetidae</taxon>
        <taxon>Lecanorales</taxon>
        <taxon>Lecanorineae</taxon>
        <taxon>Parmeliaceae</taxon>
        <taxon>Imshaugia</taxon>
    </lineage>
</organism>
<evidence type="ECO:0000313" key="2">
    <source>
        <dbReference type="Proteomes" id="UP000664534"/>
    </source>
</evidence>
<proteinExistence type="predicted"/>
<dbReference type="EMBL" id="CAJPDT010000040">
    <property type="protein sequence ID" value="CAF9925538.1"/>
    <property type="molecule type" value="Genomic_DNA"/>
</dbReference>
<protein>
    <submittedName>
        <fullName evidence="1">Uncharacterized protein</fullName>
    </submittedName>
</protein>